<dbReference type="GO" id="GO:0070897">
    <property type="term" value="P:transcription preinitiation complex assembly"/>
    <property type="evidence" value="ECO:0007669"/>
    <property type="project" value="InterPro"/>
</dbReference>
<dbReference type="PROSITE" id="PS51134">
    <property type="entry name" value="ZF_TFIIB"/>
    <property type="match status" value="1"/>
</dbReference>
<proteinExistence type="predicted"/>
<keyword evidence="5" id="KW-0396">Initiation factor</keyword>
<accession>A0A1V0SBA9</accession>
<dbReference type="EMBL" id="KY684083">
    <property type="protein sequence ID" value="ARF08992.1"/>
    <property type="molecule type" value="Genomic_DNA"/>
</dbReference>
<dbReference type="PANTHER" id="PTHR11618">
    <property type="entry name" value="TRANSCRIPTION INITIATION FACTOR IIB-RELATED"/>
    <property type="match status" value="1"/>
</dbReference>
<protein>
    <submittedName>
        <fullName evidence="5">Transcription initiation factor IIB</fullName>
    </submittedName>
</protein>
<evidence type="ECO:0000256" key="2">
    <source>
        <dbReference type="ARBA" id="ARBA00023015"/>
    </source>
</evidence>
<evidence type="ECO:0000259" key="4">
    <source>
        <dbReference type="PROSITE" id="PS51134"/>
    </source>
</evidence>
<keyword evidence="2" id="KW-0805">Transcription regulation</keyword>
<dbReference type="InterPro" id="IPR013150">
    <property type="entry name" value="TFIIB_cyclin"/>
</dbReference>
<dbReference type="PANTHER" id="PTHR11618:SF13">
    <property type="entry name" value="TRANSCRIPTION INITIATION FACTOR IIB"/>
    <property type="match status" value="1"/>
</dbReference>
<dbReference type="GO" id="GO:0017025">
    <property type="term" value="F:TBP-class protein binding"/>
    <property type="evidence" value="ECO:0007669"/>
    <property type="project" value="InterPro"/>
</dbReference>
<keyword evidence="3" id="KW-0804">Transcription</keyword>
<dbReference type="Pfam" id="PF00382">
    <property type="entry name" value="TFIIB"/>
    <property type="match status" value="2"/>
</dbReference>
<dbReference type="InterPro" id="IPR036915">
    <property type="entry name" value="Cyclin-like_sf"/>
</dbReference>
<keyword evidence="5" id="KW-0648">Protein biosynthesis</keyword>
<dbReference type="Pfam" id="PF08271">
    <property type="entry name" value="Zn_Ribbon_TF"/>
    <property type="match status" value="1"/>
</dbReference>
<evidence type="ECO:0000313" key="5">
    <source>
        <dbReference type="EMBL" id="ARF08992.1"/>
    </source>
</evidence>
<sequence length="443" mass="50705">MDKVLNIDDINNLTEGDLRDIFNDIDFANQSEIELEVSKDTCPRCKSVNKIVEDKSQGFLVCENCGQVVSNVIDSNPEWRQYDDDRGDTSRCSMPINRLLPQSSLGTTICGGAYKSKLKTLQSWSSMPYKERSLNIVFKDIQSKCQQAGIVKCIEDDAKIMYKSISECKHVKGKNKGKFIIIRGANRRSLIAACVFFACKKKNMTRSPKEISDLFDLKYTEMTRGCKNFTKLIKLKKIEVNMGMSLPEHFVIRFCNDLKIKKNYTDEALKIANNISRLNIASDHTPFSIATGSILLMAEHNDLKSITKRRIAEKFGVSEVTITKTYKKLLEYKVIVLSNDITEKILKENIIKSNTHIIPDEIQNRMKKFGINIDNKIEEKPVENIVVSPINTKTGEMNNDEISIDTENLDRYLDTKLADIQSRLDILNLNYKNICRYYENIQN</sequence>
<dbReference type="SUPFAM" id="SSF47954">
    <property type="entry name" value="Cyclin-like"/>
    <property type="match status" value="2"/>
</dbReference>
<evidence type="ECO:0000256" key="1">
    <source>
        <dbReference type="ARBA" id="ARBA00022737"/>
    </source>
</evidence>
<feature type="domain" description="TFIIB-type" evidence="4">
    <location>
        <begin position="38"/>
        <end position="70"/>
    </location>
</feature>
<organism evidence="5">
    <name type="scientific">Catovirus CTV1</name>
    <dbReference type="NCBI Taxonomy" id="1977631"/>
    <lineage>
        <taxon>Viruses</taxon>
        <taxon>Varidnaviria</taxon>
        <taxon>Bamfordvirae</taxon>
        <taxon>Nucleocytoviricota</taxon>
        <taxon>Megaviricetes</taxon>
        <taxon>Imitervirales</taxon>
        <taxon>Mimiviridae</taxon>
        <taxon>Klosneuvirinae</taxon>
        <taxon>Catovirus</taxon>
    </lineage>
</organism>
<dbReference type="InterPro" id="IPR013137">
    <property type="entry name" value="Znf_TFIIB"/>
</dbReference>
<evidence type="ECO:0000256" key="3">
    <source>
        <dbReference type="ARBA" id="ARBA00023163"/>
    </source>
</evidence>
<dbReference type="GO" id="GO:0097550">
    <property type="term" value="C:transcription preinitiation complex"/>
    <property type="evidence" value="ECO:0007669"/>
    <property type="project" value="TreeGrafter"/>
</dbReference>
<dbReference type="Gene3D" id="1.10.472.170">
    <property type="match status" value="1"/>
</dbReference>
<dbReference type="InterPro" id="IPR000812">
    <property type="entry name" value="TFIIB"/>
</dbReference>
<reference evidence="5" key="1">
    <citation type="journal article" date="2017" name="Science">
        <title>Giant viruses with an expanded complement of translation system components.</title>
        <authorList>
            <person name="Schulz F."/>
            <person name="Yutin N."/>
            <person name="Ivanova N.N."/>
            <person name="Ortega D.R."/>
            <person name="Lee T.K."/>
            <person name="Vierheilig J."/>
            <person name="Daims H."/>
            <person name="Horn M."/>
            <person name="Wagner M."/>
            <person name="Jensen G.J."/>
            <person name="Kyrpides N.C."/>
            <person name="Koonin E.V."/>
            <person name="Woyke T."/>
        </authorList>
    </citation>
    <scope>NUCLEOTIDE SEQUENCE</scope>
    <source>
        <strain evidence="5">CTV1</strain>
    </source>
</reference>
<dbReference type="Gene3D" id="1.10.472.10">
    <property type="entry name" value="Cyclin-like"/>
    <property type="match status" value="1"/>
</dbReference>
<gene>
    <name evidence="5" type="ORF">Catovirus_1_1042</name>
</gene>
<dbReference type="PRINTS" id="PR00685">
    <property type="entry name" value="TIFACTORIIB"/>
</dbReference>
<dbReference type="SUPFAM" id="SSF57783">
    <property type="entry name" value="Zinc beta-ribbon"/>
    <property type="match status" value="1"/>
</dbReference>
<keyword evidence="1" id="KW-0677">Repeat</keyword>
<name>A0A1V0SBA9_9VIRU</name>